<feature type="domain" description="Ketoreductase" evidence="13">
    <location>
        <begin position="6"/>
        <end position="187"/>
    </location>
</feature>
<feature type="binding site" evidence="11">
    <location>
        <position position="189"/>
    </location>
    <ligand>
        <name>NADP(+)</name>
        <dbReference type="ChEBI" id="CHEBI:58349"/>
    </ligand>
</feature>
<dbReference type="Pfam" id="PF13561">
    <property type="entry name" value="adh_short_C2"/>
    <property type="match status" value="1"/>
</dbReference>
<dbReference type="InterPro" id="IPR002347">
    <property type="entry name" value="SDR_fam"/>
</dbReference>
<evidence type="ECO:0000256" key="7">
    <source>
        <dbReference type="ARBA" id="ARBA00023002"/>
    </source>
</evidence>
<dbReference type="PRINTS" id="PR00080">
    <property type="entry name" value="SDRFAMILY"/>
</dbReference>
<dbReference type="AlphaFoldDB" id="A0A1F5A8U1"/>
<feature type="active site" description="Proton acceptor" evidence="10">
    <location>
        <position position="156"/>
    </location>
</feature>
<keyword evidence="9 12" id="KW-0275">Fatty acid biosynthesis</keyword>
<comment type="subunit">
    <text evidence="12">Homotetramer.</text>
</comment>
<dbReference type="PANTHER" id="PTHR42879">
    <property type="entry name" value="3-OXOACYL-(ACYL-CARRIER-PROTEIN) REDUCTASE"/>
    <property type="match status" value="1"/>
</dbReference>
<evidence type="ECO:0000256" key="2">
    <source>
        <dbReference type="ARBA" id="ARBA00006484"/>
    </source>
</evidence>
<name>A0A1F5A8U1_9BACT</name>
<evidence type="ECO:0000256" key="12">
    <source>
        <dbReference type="RuleBase" id="RU366074"/>
    </source>
</evidence>
<dbReference type="PANTHER" id="PTHR42879:SF2">
    <property type="entry name" value="3-OXOACYL-[ACYL-CARRIER-PROTEIN] REDUCTASE FABG"/>
    <property type="match status" value="1"/>
</dbReference>
<protein>
    <recommendedName>
        <fullName evidence="3 12">3-oxoacyl-[acyl-carrier-protein] reductase</fullName>
        <ecNumber evidence="3 12">1.1.1.100</ecNumber>
    </recommendedName>
</protein>
<dbReference type="GO" id="GO:0004316">
    <property type="term" value="F:3-oxoacyl-[acyl-carrier-protein] reductase (NADPH) activity"/>
    <property type="evidence" value="ECO:0007669"/>
    <property type="project" value="UniProtKB-UniRule"/>
</dbReference>
<evidence type="ECO:0000256" key="9">
    <source>
        <dbReference type="ARBA" id="ARBA00023160"/>
    </source>
</evidence>
<evidence type="ECO:0000256" key="1">
    <source>
        <dbReference type="ARBA" id="ARBA00005194"/>
    </source>
</evidence>
<dbReference type="EMBL" id="MEYH01000090">
    <property type="protein sequence ID" value="OGD14224.1"/>
    <property type="molecule type" value="Genomic_DNA"/>
</dbReference>
<evidence type="ECO:0000313" key="15">
    <source>
        <dbReference type="Proteomes" id="UP000177701"/>
    </source>
</evidence>
<dbReference type="FunFam" id="3.40.50.720:FF:000037">
    <property type="entry name" value="3-oxoacyl-[acyl-carrier-protein] reductase FabG"/>
    <property type="match status" value="1"/>
</dbReference>
<evidence type="ECO:0000256" key="11">
    <source>
        <dbReference type="PIRSR" id="PIRSR611284-2"/>
    </source>
</evidence>
<accession>A0A1F5A8U1</accession>
<dbReference type="NCBIfam" id="NF004198">
    <property type="entry name" value="PRK05653.1-3"/>
    <property type="match status" value="1"/>
</dbReference>
<keyword evidence="5 12" id="KW-0276">Fatty acid metabolism</keyword>
<keyword evidence="4 12" id="KW-0444">Lipid biosynthesis</keyword>
<feature type="binding site" evidence="11">
    <location>
        <begin position="156"/>
        <end position="160"/>
    </location>
    <ligand>
        <name>NADP(+)</name>
        <dbReference type="ChEBI" id="CHEBI:58349"/>
    </ligand>
</feature>
<feature type="binding site" evidence="11">
    <location>
        <position position="90"/>
    </location>
    <ligand>
        <name>NADP(+)</name>
        <dbReference type="ChEBI" id="CHEBI:58349"/>
    </ligand>
</feature>
<keyword evidence="8 12" id="KW-0443">Lipid metabolism</keyword>
<dbReference type="InterPro" id="IPR036291">
    <property type="entry name" value="NAD(P)-bd_dom_sf"/>
</dbReference>
<dbReference type="PRINTS" id="PR00081">
    <property type="entry name" value="GDHRDH"/>
</dbReference>
<evidence type="ECO:0000256" key="10">
    <source>
        <dbReference type="PIRSR" id="PIRSR611284-1"/>
    </source>
</evidence>
<comment type="caution">
    <text evidence="14">The sequence shown here is derived from an EMBL/GenBank/DDBJ whole genome shotgun (WGS) entry which is preliminary data.</text>
</comment>
<evidence type="ECO:0000256" key="3">
    <source>
        <dbReference type="ARBA" id="ARBA00012948"/>
    </source>
</evidence>
<keyword evidence="6 11" id="KW-0521">NADP</keyword>
<feature type="binding site" evidence="11">
    <location>
        <begin position="12"/>
        <end position="15"/>
    </location>
    <ligand>
        <name>NADP(+)</name>
        <dbReference type="ChEBI" id="CHEBI:58349"/>
    </ligand>
</feature>
<dbReference type="SUPFAM" id="SSF51735">
    <property type="entry name" value="NAD(P)-binding Rossmann-fold domains"/>
    <property type="match status" value="1"/>
</dbReference>
<dbReference type="InterPro" id="IPR057326">
    <property type="entry name" value="KR_dom"/>
</dbReference>
<dbReference type="UniPathway" id="UPA00094"/>
<dbReference type="PROSITE" id="PS00061">
    <property type="entry name" value="ADH_SHORT"/>
    <property type="match status" value="1"/>
</dbReference>
<dbReference type="Proteomes" id="UP000177701">
    <property type="component" value="Unassembled WGS sequence"/>
</dbReference>
<evidence type="ECO:0000256" key="8">
    <source>
        <dbReference type="ARBA" id="ARBA00023098"/>
    </source>
</evidence>
<dbReference type="SMART" id="SM00822">
    <property type="entry name" value="PKS_KR"/>
    <property type="match status" value="1"/>
</dbReference>
<comment type="similarity">
    <text evidence="2 12">Belongs to the short-chain dehydrogenases/reductases (SDR) family.</text>
</comment>
<dbReference type="Gene3D" id="3.40.50.720">
    <property type="entry name" value="NAD(P)-binding Rossmann-like Domain"/>
    <property type="match status" value="1"/>
</dbReference>
<gene>
    <name evidence="14" type="ORF">A2V47_04745</name>
</gene>
<keyword evidence="7 12" id="KW-0560">Oxidoreductase</keyword>
<dbReference type="CDD" id="cd05333">
    <property type="entry name" value="BKR_SDR_c"/>
    <property type="match status" value="1"/>
</dbReference>
<evidence type="ECO:0000256" key="5">
    <source>
        <dbReference type="ARBA" id="ARBA00022832"/>
    </source>
</evidence>
<comment type="pathway">
    <text evidence="1 12">Lipid metabolism; fatty acid biosynthesis.</text>
</comment>
<dbReference type="NCBIfam" id="TIGR01830">
    <property type="entry name" value="3oxo_ACP_reduc"/>
    <property type="match status" value="1"/>
</dbReference>
<dbReference type="GO" id="GO:0030497">
    <property type="term" value="P:fatty acid elongation"/>
    <property type="evidence" value="ECO:0007669"/>
    <property type="project" value="UniProtKB-ARBA"/>
</dbReference>
<dbReference type="NCBIfam" id="NF005559">
    <property type="entry name" value="PRK07231.1"/>
    <property type="match status" value="1"/>
</dbReference>
<dbReference type="NCBIfam" id="NF009466">
    <property type="entry name" value="PRK12826.1-2"/>
    <property type="match status" value="1"/>
</dbReference>
<dbReference type="InterPro" id="IPR050259">
    <property type="entry name" value="SDR"/>
</dbReference>
<sequence length="248" mass="26963">MGLSGKVALITGSARGIGKAIAQELANHGANIVVNDILPKNEIDKTLEEIKKSGNIPIGIKADITVFDEVNRMMKEIIDKFGKIDILVNNAGITRDSLLIRMKEEDWDAVIRINLKGTFNCSKAVAKYMMRQKSTDKIVNVSSVIGLIGNIGQVNYAASKAGIIGLTKSMAKELALRNINVNAIAPGFIETDMTKKLPEKVRQDLQQHIPLKRLGTVEDVAKVVYFLVSDAANYITGQVINVDGGMVM</sequence>
<dbReference type="EC" id="1.1.1.100" evidence="3 12"/>
<organism evidence="14 15">
    <name type="scientific">Candidatus Sediminicultor quintus</name>
    <dbReference type="NCBI Taxonomy" id="1797291"/>
    <lineage>
        <taxon>Bacteria</taxon>
        <taxon>Pseudomonadati</taxon>
        <taxon>Atribacterota</taxon>
        <taxon>Candidatus Phoenicimicrobiia</taxon>
        <taxon>Candidatus Pheonicimicrobiales</taxon>
        <taxon>Candidatus Phoenicimicrobiaceae</taxon>
        <taxon>Candidatus Sediminicultor</taxon>
    </lineage>
</organism>
<evidence type="ECO:0000259" key="13">
    <source>
        <dbReference type="SMART" id="SM00822"/>
    </source>
</evidence>
<evidence type="ECO:0000313" key="14">
    <source>
        <dbReference type="EMBL" id="OGD14224.1"/>
    </source>
</evidence>
<proteinExistence type="inferred from homology"/>
<dbReference type="InterPro" id="IPR020904">
    <property type="entry name" value="Sc_DH/Rdtase_CS"/>
</dbReference>
<comment type="function">
    <text evidence="12">Catalyzes the NADPH-dependent reduction of beta-ketoacyl-ACP substrates to beta-hydroxyacyl-ACP products, the first reductive step in the elongation cycle of fatty acid biosynthesis.</text>
</comment>
<dbReference type="STRING" id="1797291.A2V47_04745"/>
<comment type="catalytic activity">
    <reaction evidence="12">
        <text>a (3R)-hydroxyacyl-[ACP] + NADP(+) = a 3-oxoacyl-[ACP] + NADPH + H(+)</text>
        <dbReference type="Rhea" id="RHEA:17397"/>
        <dbReference type="Rhea" id="RHEA-COMP:9916"/>
        <dbReference type="Rhea" id="RHEA-COMP:9945"/>
        <dbReference type="ChEBI" id="CHEBI:15378"/>
        <dbReference type="ChEBI" id="CHEBI:57783"/>
        <dbReference type="ChEBI" id="CHEBI:58349"/>
        <dbReference type="ChEBI" id="CHEBI:78776"/>
        <dbReference type="ChEBI" id="CHEBI:78827"/>
        <dbReference type="EC" id="1.1.1.100"/>
    </reaction>
</comment>
<evidence type="ECO:0000256" key="4">
    <source>
        <dbReference type="ARBA" id="ARBA00022516"/>
    </source>
</evidence>
<evidence type="ECO:0000256" key="6">
    <source>
        <dbReference type="ARBA" id="ARBA00022857"/>
    </source>
</evidence>
<dbReference type="GO" id="GO:0051287">
    <property type="term" value="F:NAD binding"/>
    <property type="evidence" value="ECO:0007669"/>
    <property type="project" value="UniProtKB-UniRule"/>
</dbReference>
<reference evidence="14 15" key="1">
    <citation type="journal article" date="2016" name="Nat. Commun.">
        <title>Thousands of microbial genomes shed light on interconnected biogeochemical processes in an aquifer system.</title>
        <authorList>
            <person name="Anantharaman K."/>
            <person name="Brown C.T."/>
            <person name="Hug L.A."/>
            <person name="Sharon I."/>
            <person name="Castelle C.J."/>
            <person name="Probst A.J."/>
            <person name="Thomas B.C."/>
            <person name="Singh A."/>
            <person name="Wilkins M.J."/>
            <person name="Karaoz U."/>
            <person name="Brodie E.L."/>
            <person name="Williams K.H."/>
            <person name="Hubbard S.S."/>
            <person name="Banfield J.F."/>
        </authorList>
    </citation>
    <scope>NUCLEOTIDE SEQUENCE [LARGE SCALE GENOMIC DNA]</scope>
</reference>
<dbReference type="InterPro" id="IPR011284">
    <property type="entry name" value="3oxo_ACP_reduc"/>
</dbReference>